<comment type="subunit">
    <text evidence="9">Component of the spliceosome.</text>
</comment>
<dbReference type="InterPro" id="IPR035967">
    <property type="entry name" value="SWAP/Surp_sf"/>
</dbReference>
<evidence type="ECO:0000256" key="7">
    <source>
        <dbReference type="ARBA" id="ARBA00023242"/>
    </source>
</evidence>
<keyword evidence="7" id="KW-0539">Nucleus</keyword>
<comment type="function">
    <text evidence="8">Plays a role in pre-mRNA splicing.</text>
</comment>
<dbReference type="GO" id="GO:0005654">
    <property type="term" value="C:nucleoplasm"/>
    <property type="evidence" value="ECO:0007669"/>
    <property type="project" value="TreeGrafter"/>
</dbReference>
<feature type="region of interest" description="Disordered" evidence="12">
    <location>
        <begin position="232"/>
        <end position="256"/>
    </location>
</feature>
<feature type="non-terminal residue" evidence="15">
    <location>
        <position position="639"/>
    </location>
</feature>
<dbReference type="EMBL" id="VULL01003112">
    <property type="protein sequence ID" value="KAF1640814.1"/>
    <property type="molecule type" value="Genomic_DNA"/>
</dbReference>
<dbReference type="FunFam" id="1.10.10.790:FF:000004">
    <property type="entry name" value="SURP and G-patch domain-containing protein 1"/>
    <property type="match status" value="1"/>
</dbReference>
<dbReference type="GO" id="GO:0005681">
    <property type="term" value="C:spliceosomal complex"/>
    <property type="evidence" value="ECO:0007669"/>
    <property type="project" value="UniProtKB-KW"/>
</dbReference>
<dbReference type="Gene3D" id="1.10.10.790">
    <property type="entry name" value="Surp module"/>
    <property type="match status" value="2"/>
</dbReference>
<organism evidence="15 16">
    <name type="scientific">Eudyptes chrysocome</name>
    <name type="common">Western rockhopper penguin</name>
    <name type="synonym">Aptenodytes chrysocome</name>
    <dbReference type="NCBI Taxonomy" id="79626"/>
    <lineage>
        <taxon>Eukaryota</taxon>
        <taxon>Metazoa</taxon>
        <taxon>Chordata</taxon>
        <taxon>Craniata</taxon>
        <taxon>Vertebrata</taxon>
        <taxon>Euteleostomi</taxon>
        <taxon>Archelosauria</taxon>
        <taxon>Archosauria</taxon>
        <taxon>Dinosauria</taxon>
        <taxon>Saurischia</taxon>
        <taxon>Theropoda</taxon>
        <taxon>Coelurosauria</taxon>
        <taxon>Aves</taxon>
        <taxon>Neognathae</taxon>
        <taxon>Neoaves</taxon>
        <taxon>Aequornithes</taxon>
        <taxon>Sphenisciformes</taxon>
        <taxon>Spheniscidae</taxon>
        <taxon>Eudyptes</taxon>
    </lineage>
</organism>
<dbReference type="InterPro" id="IPR040169">
    <property type="entry name" value="SUGP1/2"/>
</dbReference>
<feature type="domain" description="SURP motif" evidence="13">
    <location>
        <begin position="256"/>
        <end position="299"/>
    </location>
</feature>
<keyword evidence="3" id="KW-0507">mRNA processing</keyword>
<evidence type="ECO:0000256" key="3">
    <source>
        <dbReference type="ARBA" id="ARBA00022664"/>
    </source>
</evidence>
<keyword evidence="4" id="KW-0747">Spliceosome</keyword>
<feature type="compositionally biased region" description="Polar residues" evidence="12">
    <location>
        <begin position="235"/>
        <end position="245"/>
    </location>
</feature>
<feature type="compositionally biased region" description="Low complexity" evidence="12">
    <location>
        <begin position="98"/>
        <end position="109"/>
    </location>
</feature>
<evidence type="ECO:0000256" key="11">
    <source>
        <dbReference type="ARBA" id="ARBA00080451"/>
    </source>
</evidence>
<evidence type="ECO:0000256" key="4">
    <source>
        <dbReference type="ARBA" id="ARBA00022728"/>
    </source>
</evidence>
<evidence type="ECO:0000259" key="14">
    <source>
        <dbReference type="PROSITE" id="PS50174"/>
    </source>
</evidence>
<dbReference type="Pfam" id="PF01805">
    <property type="entry name" value="Surp"/>
    <property type="match status" value="2"/>
</dbReference>
<comment type="subcellular location">
    <subcellularLocation>
        <location evidence="1">Nucleus</location>
    </subcellularLocation>
</comment>
<dbReference type="GO" id="GO:0006397">
    <property type="term" value="P:mRNA processing"/>
    <property type="evidence" value="ECO:0007669"/>
    <property type="project" value="UniProtKB-KW"/>
</dbReference>
<evidence type="ECO:0000256" key="5">
    <source>
        <dbReference type="ARBA" id="ARBA00022737"/>
    </source>
</evidence>
<name>A0A8J4KFS5_EUDCH</name>
<keyword evidence="6" id="KW-0508">mRNA splicing</keyword>
<evidence type="ECO:0000256" key="12">
    <source>
        <dbReference type="SAM" id="MobiDB-lite"/>
    </source>
</evidence>
<comment type="caution">
    <text evidence="15">The sequence shown here is derived from an EMBL/GenBank/DDBJ whole genome shotgun (WGS) entry which is preliminary data.</text>
</comment>
<dbReference type="GO" id="GO:0008380">
    <property type="term" value="P:RNA splicing"/>
    <property type="evidence" value="ECO:0007669"/>
    <property type="project" value="UniProtKB-KW"/>
</dbReference>
<gene>
    <name evidence="15" type="primary">SUGP1</name>
    <name evidence="15" type="ORF">FQV12_0002263</name>
</gene>
<dbReference type="SMART" id="SM00443">
    <property type="entry name" value="G_patch"/>
    <property type="match status" value="1"/>
</dbReference>
<dbReference type="Pfam" id="PF01585">
    <property type="entry name" value="G-patch"/>
    <property type="match status" value="1"/>
</dbReference>
<evidence type="ECO:0000256" key="9">
    <source>
        <dbReference type="ARBA" id="ARBA00063276"/>
    </source>
</evidence>
<sequence length="639" mass="72598">GKASRWFGVAQSKSAKTNVNILHQEELIAQKKREIEARLEQQARQNYLSIQQLPLFGEDDGTDNEACVSNKFVNDGSFLQQFLKLQKEKSSTEPPPSSATNSANTSASNAGKKPMLFGKRPGQVLSSMLHQAKNYSHSKQTPVVNRLSVFQSPDEDEEEDYEQWLEIKVLPPEDAETRQVVEKLARFVAEGGPELEKVAMEDYKDNPAFSFLHDKNSREFLYYRKKVAEIRKENQNSQASSSQKVSPPDDEETKNSAEKLARFIADGGPEVEAIALQNNRENHAFRFLYEPNSKGYKYYRQKLEEFRKAKTSTVCAPLPVESSLKRKTSPEASPSPLCLSSLPLPLPSPLPLPLPLPTATTSAATTATATATGTTKKKRKSRWGPEEDKVELPLPQLVQQLDSTSPLSVQDLKGLGYEKGKPVGLVGVTELSEAQKKQLKEQQEMQQMYDMIMKHKRAMQEMQMMWEKAIQQHQHGYDSDEEVDSELGTWEHQLRRMEMDKTREWAEQLTQMGRGKHFIGDFLPPDELEKFMETFKALKEGREPDYSEYKEFKLTVENIGYQMLMKMGWKEGEGLGSDGQGIKNPVSKGTTAVDGAGFGIDRPAELTKEDDEYEAFRKRMMLAYRFRPNPLNNPRRPYY</sequence>
<dbReference type="PANTHER" id="PTHR23340">
    <property type="entry name" value="ARGININE/SERINE RICH SPLICING FACTOR SF4/14"/>
    <property type="match status" value="1"/>
</dbReference>
<dbReference type="SMART" id="SM00648">
    <property type="entry name" value="SWAP"/>
    <property type="match status" value="2"/>
</dbReference>
<dbReference type="PROSITE" id="PS50174">
    <property type="entry name" value="G_PATCH"/>
    <property type="match status" value="1"/>
</dbReference>
<dbReference type="PROSITE" id="PS50128">
    <property type="entry name" value="SURP"/>
    <property type="match status" value="2"/>
</dbReference>
<evidence type="ECO:0000256" key="1">
    <source>
        <dbReference type="ARBA" id="ARBA00004123"/>
    </source>
</evidence>
<feature type="domain" description="SURP motif" evidence="13">
    <location>
        <begin position="180"/>
        <end position="222"/>
    </location>
</feature>
<keyword evidence="16" id="KW-1185">Reference proteome</keyword>
<evidence type="ECO:0000313" key="16">
    <source>
        <dbReference type="Proteomes" id="UP000716595"/>
    </source>
</evidence>
<evidence type="ECO:0000256" key="6">
    <source>
        <dbReference type="ARBA" id="ARBA00023187"/>
    </source>
</evidence>
<keyword evidence="2" id="KW-0597">Phosphoprotein</keyword>
<proteinExistence type="predicted"/>
<feature type="region of interest" description="Disordered" evidence="12">
    <location>
        <begin position="86"/>
        <end position="116"/>
    </location>
</feature>
<keyword evidence="5" id="KW-0677">Repeat</keyword>
<dbReference type="PANTHER" id="PTHR23340:SF3">
    <property type="entry name" value="SURP AND G-PATCH DOMAIN-CONTAINING PROTEIN 1"/>
    <property type="match status" value="1"/>
</dbReference>
<evidence type="ECO:0000256" key="8">
    <source>
        <dbReference type="ARBA" id="ARBA00054559"/>
    </source>
</evidence>
<reference evidence="15" key="1">
    <citation type="journal article" date="2019" name="Gigascience">
        <title>High-coverage genomes to elucidate the evolution of penguins.</title>
        <authorList>
            <person name="Pan H."/>
            <person name="Cole T.L."/>
            <person name="Bi X."/>
            <person name="Fang M."/>
            <person name="Zhou C."/>
            <person name="Yang Z."/>
            <person name="Ksepka D.T."/>
            <person name="Hart T."/>
            <person name="Bouzat J.L."/>
            <person name="Argilla L.S."/>
            <person name="Bertelsen M.F."/>
            <person name="Boersma P.D."/>
            <person name="Bost C.A."/>
            <person name="Cherel Y."/>
            <person name="Dann P."/>
            <person name="Fiddaman S.R."/>
            <person name="Howard P."/>
            <person name="Labuschagne K."/>
            <person name="Mattern T."/>
            <person name="Miller G."/>
            <person name="Parker P."/>
            <person name="Phillips R.A."/>
            <person name="Quillfeldt P."/>
            <person name="Ryan P.G."/>
            <person name="Taylor H."/>
            <person name="Thompson D.R."/>
            <person name="Young M.J."/>
            <person name="Ellegaard M.R."/>
            <person name="Gilbert M.T.P."/>
            <person name="Sinding M.S."/>
            <person name="Pacheco G."/>
            <person name="Shepherd L.D."/>
            <person name="Tennyson A.J.D."/>
            <person name="Grosser S."/>
            <person name="Kay E."/>
            <person name="Nupen L.J."/>
            <person name="Ellenberg U."/>
            <person name="Houston D.M."/>
            <person name="Reeve A.H."/>
            <person name="Johnson K."/>
            <person name="Masello J.F."/>
            <person name="Stracke T."/>
            <person name="McKinlay B."/>
            <person name="Borboroglu P.G."/>
            <person name="Zhang D.X."/>
            <person name="Zhang G."/>
        </authorList>
    </citation>
    <scope>NUCLEOTIDE SEQUENCE</scope>
    <source>
        <strain evidence="15">RH 110-1</strain>
    </source>
</reference>
<accession>A0A8J4KFS5</accession>
<evidence type="ECO:0000259" key="13">
    <source>
        <dbReference type="PROSITE" id="PS50128"/>
    </source>
</evidence>
<dbReference type="InterPro" id="IPR000061">
    <property type="entry name" value="Surp"/>
</dbReference>
<feature type="region of interest" description="Disordered" evidence="12">
    <location>
        <begin position="353"/>
        <end position="388"/>
    </location>
</feature>
<evidence type="ECO:0000256" key="10">
    <source>
        <dbReference type="ARBA" id="ARBA00069943"/>
    </source>
</evidence>
<dbReference type="SUPFAM" id="SSF109905">
    <property type="entry name" value="Surp module (SWAP domain)"/>
    <property type="match status" value="2"/>
</dbReference>
<dbReference type="InterPro" id="IPR000467">
    <property type="entry name" value="G_patch_dom"/>
</dbReference>
<dbReference type="AlphaFoldDB" id="A0A8J4KFS5"/>
<dbReference type="Proteomes" id="UP000716595">
    <property type="component" value="Unassembled WGS sequence"/>
</dbReference>
<feature type="compositionally biased region" description="Low complexity" evidence="12">
    <location>
        <begin position="357"/>
        <end position="374"/>
    </location>
</feature>
<feature type="non-terminal residue" evidence="15">
    <location>
        <position position="1"/>
    </location>
</feature>
<evidence type="ECO:0000313" key="15">
    <source>
        <dbReference type="EMBL" id="KAF1640814.1"/>
    </source>
</evidence>
<evidence type="ECO:0000256" key="2">
    <source>
        <dbReference type="ARBA" id="ARBA00022553"/>
    </source>
</evidence>
<feature type="domain" description="G-patch" evidence="14">
    <location>
        <begin position="556"/>
        <end position="603"/>
    </location>
</feature>
<dbReference type="GO" id="GO:0003723">
    <property type="term" value="F:RNA binding"/>
    <property type="evidence" value="ECO:0007669"/>
    <property type="project" value="InterPro"/>
</dbReference>
<protein>
    <recommendedName>
        <fullName evidence="10">SURP and G-patch domain-containing protein 1</fullName>
    </recommendedName>
    <alternativeName>
        <fullName evidence="11">Splicing factor 4</fullName>
    </alternativeName>
</protein>
<dbReference type="OrthoDB" id="4822at2759"/>